<proteinExistence type="predicted"/>
<dbReference type="Proteomes" id="UP001488838">
    <property type="component" value="Unassembled WGS sequence"/>
</dbReference>
<evidence type="ECO:0000313" key="1">
    <source>
        <dbReference type="EMBL" id="KAK7806901.1"/>
    </source>
</evidence>
<gene>
    <name evidence="1" type="ORF">U0070_026044</name>
</gene>
<sequence length="123" mass="14294">MGPKPFCSSVLPLNLSSHREDAVPAPWMNDFRFPGRPVLQLQNPETCEIFKREKNMGVFQKPLGLVIPHRYCRFHFNTLRGCERAQCKFVHVPEQGDEKICTDVFKKYINLNEKCLLQRAGME</sequence>
<dbReference type="EMBL" id="JBBHLL010000287">
    <property type="protein sequence ID" value="KAK7806901.1"/>
    <property type="molecule type" value="Genomic_DNA"/>
</dbReference>
<dbReference type="PANTHER" id="PTHR35671:SF1">
    <property type="entry name" value="PROTEIN TOPAZ1"/>
    <property type="match status" value="1"/>
</dbReference>
<dbReference type="GO" id="GO:0048137">
    <property type="term" value="P:spermatocyte division"/>
    <property type="evidence" value="ECO:0007669"/>
    <property type="project" value="TreeGrafter"/>
</dbReference>
<evidence type="ECO:0000313" key="2">
    <source>
        <dbReference type="Proteomes" id="UP001488838"/>
    </source>
</evidence>
<keyword evidence="2" id="KW-1185">Reference proteome</keyword>
<evidence type="ECO:0008006" key="3">
    <source>
        <dbReference type="Google" id="ProtNLM"/>
    </source>
</evidence>
<dbReference type="PANTHER" id="PTHR35671">
    <property type="entry name" value="PROTEIN TOPAZ1"/>
    <property type="match status" value="1"/>
</dbReference>
<dbReference type="AlphaFoldDB" id="A0AAW0HXJ4"/>
<organism evidence="1 2">
    <name type="scientific">Myodes glareolus</name>
    <name type="common">Bank vole</name>
    <name type="synonym">Clethrionomys glareolus</name>
    <dbReference type="NCBI Taxonomy" id="447135"/>
    <lineage>
        <taxon>Eukaryota</taxon>
        <taxon>Metazoa</taxon>
        <taxon>Chordata</taxon>
        <taxon>Craniata</taxon>
        <taxon>Vertebrata</taxon>
        <taxon>Euteleostomi</taxon>
        <taxon>Mammalia</taxon>
        <taxon>Eutheria</taxon>
        <taxon>Euarchontoglires</taxon>
        <taxon>Glires</taxon>
        <taxon>Rodentia</taxon>
        <taxon>Myomorpha</taxon>
        <taxon>Muroidea</taxon>
        <taxon>Cricetidae</taxon>
        <taxon>Arvicolinae</taxon>
        <taxon>Myodes</taxon>
    </lineage>
</organism>
<dbReference type="InterPro" id="IPR038952">
    <property type="entry name" value="TOPAZ1"/>
</dbReference>
<comment type="caution">
    <text evidence="1">The sequence shown here is derived from an EMBL/GenBank/DDBJ whole genome shotgun (WGS) entry which is preliminary data.</text>
</comment>
<accession>A0AAW0HXJ4</accession>
<reference evidence="1 2" key="1">
    <citation type="journal article" date="2023" name="bioRxiv">
        <title>Conserved and derived expression patterns and positive selection on dental genes reveal complex evolutionary context of ever-growing rodent molars.</title>
        <authorList>
            <person name="Calamari Z.T."/>
            <person name="Song A."/>
            <person name="Cohen E."/>
            <person name="Akter M."/>
            <person name="Roy R.D."/>
            <person name="Hallikas O."/>
            <person name="Christensen M.M."/>
            <person name="Li P."/>
            <person name="Marangoni P."/>
            <person name="Jernvall J."/>
            <person name="Klein O.D."/>
        </authorList>
    </citation>
    <scope>NUCLEOTIDE SEQUENCE [LARGE SCALE GENOMIC DNA]</scope>
    <source>
        <strain evidence="1">V071</strain>
    </source>
</reference>
<name>A0AAW0HXJ4_MYOGA</name>
<protein>
    <recommendedName>
        <fullName evidence="3">C3H1-type domain-containing protein</fullName>
    </recommendedName>
</protein>